<evidence type="ECO:0000313" key="5">
    <source>
        <dbReference type="Proteomes" id="UP000002499"/>
    </source>
</evidence>
<dbReference type="OrthoDB" id="408373at2759"/>
<dbReference type="GeneID" id="19249653"/>
<dbReference type="InterPro" id="IPR002410">
    <property type="entry name" value="Peptidase_S33"/>
</dbReference>
<comment type="similarity">
    <text evidence="1">Belongs to the peptidase S33 family.</text>
</comment>
<reference evidence="4 5" key="1">
    <citation type="journal article" date="2011" name="PLoS Genet.">
        <title>Genome sequencing and comparative transcriptomics of the model entomopathogenic fungi Metarhizium anisopliae and M. acridum.</title>
        <authorList>
            <person name="Gao Q."/>
            <person name="Jin K."/>
            <person name="Ying S.H."/>
            <person name="Zhang Y."/>
            <person name="Xiao G."/>
            <person name="Shang Y."/>
            <person name="Duan Z."/>
            <person name="Hu X."/>
            <person name="Xie X.Q."/>
            <person name="Zhou G."/>
            <person name="Peng G."/>
            <person name="Luo Z."/>
            <person name="Huang W."/>
            <person name="Wang B."/>
            <person name="Fang W."/>
            <person name="Wang S."/>
            <person name="Zhong Y."/>
            <person name="Ma L.J."/>
            <person name="St Leger R.J."/>
            <person name="Zhao G.P."/>
            <person name="Pei Y."/>
            <person name="Feng M.G."/>
            <person name="Xia Y."/>
            <person name="Wang C."/>
        </authorList>
    </citation>
    <scope>NUCLEOTIDE SEQUENCE [LARGE SCALE GENOMIC DNA]</scope>
    <source>
        <strain evidence="4 5">CQMa 102</strain>
    </source>
</reference>
<proteinExistence type="inferred from homology"/>
<evidence type="ECO:0000313" key="4">
    <source>
        <dbReference type="EMBL" id="EFY88577.1"/>
    </source>
</evidence>
<sequence>MTMDTEGSLVHLSDGARLYVKILGDNDRSKQLVVGLHGRPGVSDHRETEASFQFLSSRFRVLVYDARGSGRSDPKGPYTHDRWAADIDELRIWAGSEPIILAGGSYGGYVALEYAIKYPSHISALILRDTSTFGFKSTMYCLKSSLTSPRIKADADRQYRTWAGCLRNNDDLQASFSEILPIFESEKTGSEPAPIVSDPSQLRLHYETHNFAMSYNMPRFDVRPRLGDISAPTLIVVGRHDLVAPVQFSEEMHNLMPNSQLAVFEKSGQNPPAEEPDAFQQRVTQFLDYFRL</sequence>
<dbReference type="InterPro" id="IPR050266">
    <property type="entry name" value="AB_hydrolase_sf"/>
</dbReference>
<protein>
    <submittedName>
        <fullName evidence="4">Alpha/beta hydrolase fold protein</fullName>
    </submittedName>
</protein>
<dbReference type="PRINTS" id="PR00793">
    <property type="entry name" value="PROAMNOPTASE"/>
</dbReference>
<evidence type="ECO:0000256" key="2">
    <source>
        <dbReference type="ARBA" id="ARBA00022801"/>
    </source>
</evidence>
<dbReference type="InterPro" id="IPR000073">
    <property type="entry name" value="AB_hydrolase_1"/>
</dbReference>
<accession>E9E644</accession>
<dbReference type="InParanoid" id="E9E644"/>
<dbReference type="eggNOG" id="ENOG502QPPY">
    <property type="taxonomic scope" value="Eukaryota"/>
</dbReference>
<dbReference type="HOGENOM" id="CLU_020336_50_0_1"/>
<name>E9E644_METAQ</name>
<dbReference type="PANTHER" id="PTHR43798">
    <property type="entry name" value="MONOACYLGLYCEROL LIPASE"/>
    <property type="match status" value="1"/>
</dbReference>
<keyword evidence="5" id="KW-1185">Reference proteome</keyword>
<dbReference type="GO" id="GO:0008233">
    <property type="term" value="F:peptidase activity"/>
    <property type="evidence" value="ECO:0007669"/>
    <property type="project" value="InterPro"/>
</dbReference>
<dbReference type="Gene3D" id="3.40.50.1820">
    <property type="entry name" value="alpha/beta hydrolase"/>
    <property type="match status" value="1"/>
</dbReference>
<dbReference type="GO" id="GO:0006508">
    <property type="term" value="P:proteolysis"/>
    <property type="evidence" value="ECO:0007669"/>
    <property type="project" value="InterPro"/>
</dbReference>
<dbReference type="InterPro" id="IPR029058">
    <property type="entry name" value="AB_hydrolase_fold"/>
</dbReference>
<gene>
    <name evidence="4" type="ORF">MAC_05342</name>
</gene>
<dbReference type="PRINTS" id="PR00111">
    <property type="entry name" value="ABHYDROLASE"/>
</dbReference>
<dbReference type="AlphaFoldDB" id="E9E644"/>
<dbReference type="SUPFAM" id="SSF53474">
    <property type="entry name" value="alpha/beta-Hydrolases"/>
    <property type="match status" value="1"/>
</dbReference>
<evidence type="ECO:0000256" key="1">
    <source>
        <dbReference type="ARBA" id="ARBA00010088"/>
    </source>
</evidence>
<dbReference type="EMBL" id="GL698509">
    <property type="protein sequence ID" value="EFY88577.1"/>
    <property type="molecule type" value="Genomic_DNA"/>
</dbReference>
<dbReference type="STRING" id="655827.E9E644"/>
<dbReference type="KEGG" id="maw:19249653"/>
<dbReference type="Proteomes" id="UP000002499">
    <property type="component" value="Unassembled WGS sequence"/>
</dbReference>
<evidence type="ECO:0000259" key="3">
    <source>
        <dbReference type="Pfam" id="PF00561"/>
    </source>
</evidence>
<dbReference type="OMA" id="YVETHGN"/>
<dbReference type="Pfam" id="PF00561">
    <property type="entry name" value="Abhydrolase_1"/>
    <property type="match status" value="1"/>
</dbReference>
<dbReference type="PANTHER" id="PTHR43798:SF31">
    <property type="entry name" value="AB HYDROLASE SUPERFAMILY PROTEIN YCLE"/>
    <property type="match status" value="1"/>
</dbReference>
<dbReference type="GO" id="GO:0016020">
    <property type="term" value="C:membrane"/>
    <property type="evidence" value="ECO:0007669"/>
    <property type="project" value="TreeGrafter"/>
</dbReference>
<feature type="domain" description="AB hydrolase-1" evidence="3">
    <location>
        <begin position="32"/>
        <end position="274"/>
    </location>
</feature>
<organism evidence="5">
    <name type="scientific">Metarhizium acridum (strain CQMa 102)</name>
    <dbReference type="NCBI Taxonomy" id="655827"/>
    <lineage>
        <taxon>Eukaryota</taxon>
        <taxon>Fungi</taxon>
        <taxon>Dikarya</taxon>
        <taxon>Ascomycota</taxon>
        <taxon>Pezizomycotina</taxon>
        <taxon>Sordariomycetes</taxon>
        <taxon>Hypocreomycetidae</taxon>
        <taxon>Hypocreales</taxon>
        <taxon>Clavicipitaceae</taxon>
        <taxon>Metarhizium</taxon>
    </lineage>
</organism>
<keyword evidence="2 4" id="KW-0378">Hydrolase</keyword>